<dbReference type="Proteomes" id="UP000507470">
    <property type="component" value="Unassembled WGS sequence"/>
</dbReference>
<evidence type="ECO:0000313" key="3">
    <source>
        <dbReference type="Proteomes" id="UP000507470"/>
    </source>
</evidence>
<accession>A0A6J8BRS0</accession>
<dbReference type="AlphaFoldDB" id="A0A6J8BRS0"/>
<sequence length="336" mass="38186">MNSTQIEDKGEGTPSICDSVQMQMNFNTRVVPFTLERSFNNAQYIRSRILDRKFFLKCKIAATDRIFKIIDPSGRLYGYCYKTSTGSNWICSPKIIQHGGSNIVTVQVNIRISKENCGQWKCTHGGKQDTVNIKSDEKLCNILRDVNRTPDFKGVTLVYNRLKTVFKFSCIIFQRPIGNTVMFLVNYTTVDVLRFYNNTCYNKNRACSGRTDICGCSYTDNVFTMNYVIEQTGSVYINTTFGVQMVLKGNSEKGFQMTLSRVFDGKEFGKLKTEIDPNAHAYIPNIETVNKDVINGTGIYNVLLFIFVSLVVFCVLWIITTVLAKCRGSFKDTKCQ</sequence>
<keyword evidence="1" id="KW-0472">Membrane</keyword>
<keyword evidence="3" id="KW-1185">Reference proteome</keyword>
<proteinExistence type="predicted"/>
<reference evidence="2 3" key="1">
    <citation type="submission" date="2020-06" db="EMBL/GenBank/DDBJ databases">
        <authorList>
            <person name="Li R."/>
            <person name="Bekaert M."/>
        </authorList>
    </citation>
    <scope>NUCLEOTIDE SEQUENCE [LARGE SCALE GENOMIC DNA]</scope>
    <source>
        <strain evidence="3">wild</strain>
    </source>
</reference>
<evidence type="ECO:0000256" key="1">
    <source>
        <dbReference type="SAM" id="Phobius"/>
    </source>
</evidence>
<dbReference type="EMBL" id="CACVKT020003731">
    <property type="protein sequence ID" value="CAC5385524.1"/>
    <property type="molecule type" value="Genomic_DNA"/>
</dbReference>
<gene>
    <name evidence="2" type="ORF">MCOR_21060</name>
</gene>
<feature type="transmembrane region" description="Helical" evidence="1">
    <location>
        <begin position="299"/>
        <end position="324"/>
    </location>
</feature>
<organism evidence="2 3">
    <name type="scientific">Mytilus coruscus</name>
    <name type="common">Sea mussel</name>
    <dbReference type="NCBI Taxonomy" id="42192"/>
    <lineage>
        <taxon>Eukaryota</taxon>
        <taxon>Metazoa</taxon>
        <taxon>Spiralia</taxon>
        <taxon>Lophotrochozoa</taxon>
        <taxon>Mollusca</taxon>
        <taxon>Bivalvia</taxon>
        <taxon>Autobranchia</taxon>
        <taxon>Pteriomorphia</taxon>
        <taxon>Mytilida</taxon>
        <taxon>Mytiloidea</taxon>
        <taxon>Mytilidae</taxon>
        <taxon>Mytilinae</taxon>
        <taxon>Mytilus</taxon>
    </lineage>
</organism>
<name>A0A6J8BRS0_MYTCO</name>
<keyword evidence="1" id="KW-1133">Transmembrane helix</keyword>
<protein>
    <submittedName>
        <fullName evidence="2">Uncharacterized protein</fullName>
    </submittedName>
</protein>
<dbReference type="OrthoDB" id="6194957at2759"/>
<keyword evidence="1" id="KW-0812">Transmembrane</keyword>
<evidence type="ECO:0000313" key="2">
    <source>
        <dbReference type="EMBL" id="CAC5385524.1"/>
    </source>
</evidence>